<evidence type="ECO:0000256" key="7">
    <source>
        <dbReference type="ARBA" id="ARBA00022741"/>
    </source>
</evidence>
<keyword evidence="7 12" id="KW-0547">Nucleotide-binding</keyword>
<dbReference type="SMART" id="SM00840">
    <property type="entry name" value="DALR_2"/>
    <property type="match status" value="1"/>
</dbReference>
<comment type="similarity">
    <text evidence="2 12">Belongs to the class-I aminoacyl-tRNA synthetase family.</text>
</comment>
<keyword evidence="9 12" id="KW-0067">ATP-binding</keyword>
<dbReference type="CDD" id="cd00672">
    <property type="entry name" value="CysRS_core"/>
    <property type="match status" value="1"/>
</dbReference>
<dbReference type="Pfam" id="PF09190">
    <property type="entry name" value="DALR_2"/>
    <property type="match status" value="1"/>
</dbReference>
<comment type="subunit">
    <text evidence="3 12">Monomer.</text>
</comment>
<accession>A1BJ03</accession>
<dbReference type="InterPro" id="IPR032678">
    <property type="entry name" value="tRNA-synt_1_cat_dom"/>
</dbReference>
<feature type="binding site" evidence="12">
    <location>
        <position position="221"/>
    </location>
    <ligand>
        <name>Zn(2+)</name>
        <dbReference type="ChEBI" id="CHEBI:29105"/>
    </ligand>
</feature>
<evidence type="ECO:0000256" key="2">
    <source>
        <dbReference type="ARBA" id="ARBA00005594"/>
    </source>
</evidence>
<dbReference type="Gene3D" id="3.40.50.620">
    <property type="entry name" value="HUPs"/>
    <property type="match status" value="1"/>
</dbReference>
<feature type="binding site" evidence="12">
    <location>
        <position position="281"/>
    </location>
    <ligand>
        <name>ATP</name>
        <dbReference type="ChEBI" id="CHEBI:30616"/>
    </ligand>
</feature>
<protein>
    <recommendedName>
        <fullName evidence="12">Cysteine--tRNA ligase</fullName>
        <ecNumber evidence="12">6.1.1.16</ecNumber>
    </recommendedName>
    <alternativeName>
        <fullName evidence="12">Cysteinyl-tRNA synthetase</fullName>
        <shortName evidence="12">CysRS</shortName>
    </alternativeName>
</protein>
<feature type="short sequence motif" description="'KMSKS' region" evidence="12">
    <location>
        <begin position="278"/>
        <end position="282"/>
    </location>
</feature>
<dbReference type="HAMAP" id="MF_00041">
    <property type="entry name" value="Cys_tRNA_synth"/>
    <property type="match status" value="1"/>
</dbReference>
<dbReference type="PANTHER" id="PTHR10890:SF3">
    <property type="entry name" value="CYSTEINE--TRNA LIGASE, CYTOPLASMIC"/>
    <property type="match status" value="1"/>
</dbReference>
<dbReference type="SUPFAM" id="SSF52374">
    <property type="entry name" value="Nucleotidylyl transferase"/>
    <property type="match status" value="1"/>
</dbReference>
<evidence type="ECO:0000313" key="14">
    <source>
        <dbReference type="EMBL" id="ABL66380.1"/>
    </source>
</evidence>
<organism evidence="14 15">
    <name type="scientific">Chlorobium phaeobacteroides (strain DSM 266 / SMG 266 / 2430)</name>
    <dbReference type="NCBI Taxonomy" id="290317"/>
    <lineage>
        <taxon>Bacteria</taxon>
        <taxon>Pseudomonadati</taxon>
        <taxon>Chlorobiota</taxon>
        <taxon>Chlorobiia</taxon>
        <taxon>Chlorobiales</taxon>
        <taxon>Chlorobiaceae</taxon>
        <taxon>Chlorobium/Pelodictyon group</taxon>
        <taxon>Chlorobium</taxon>
    </lineage>
</organism>
<feature type="domain" description="Cysteinyl-tRNA synthetase class Ia DALR" evidence="13">
    <location>
        <begin position="356"/>
        <end position="420"/>
    </location>
</feature>
<dbReference type="GO" id="GO:0006423">
    <property type="term" value="P:cysteinyl-tRNA aminoacylation"/>
    <property type="evidence" value="ECO:0007669"/>
    <property type="project" value="UniProtKB-UniRule"/>
</dbReference>
<dbReference type="Gene3D" id="1.20.120.1910">
    <property type="entry name" value="Cysteine-tRNA ligase, C-terminal anti-codon recognition domain"/>
    <property type="match status" value="1"/>
</dbReference>
<keyword evidence="10 12" id="KW-0648">Protein biosynthesis</keyword>
<proteinExistence type="inferred from homology"/>
<dbReference type="SUPFAM" id="SSF47323">
    <property type="entry name" value="Anticodon-binding domain of a subclass of class I aminoacyl-tRNA synthetases"/>
    <property type="match status" value="1"/>
</dbReference>
<evidence type="ECO:0000256" key="10">
    <source>
        <dbReference type="ARBA" id="ARBA00022917"/>
    </source>
</evidence>
<keyword evidence="11 12" id="KW-0030">Aminoacyl-tRNA synthetase</keyword>
<feature type="binding site" evidence="12">
    <location>
        <position position="250"/>
    </location>
    <ligand>
        <name>Zn(2+)</name>
        <dbReference type="ChEBI" id="CHEBI:29105"/>
    </ligand>
</feature>
<evidence type="ECO:0000256" key="8">
    <source>
        <dbReference type="ARBA" id="ARBA00022833"/>
    </source>
</evidence>
<dbReference type="GO" id="GO:0004817">
    <property type="term" value="F:cysteine-tRNA ligase activity"/>
    <property type="evidence" value="ECO:0007669"/>
    <property type="project" value="UniProtKB-UniRule"/>
</dbReference>
<comment type="catalytic activity">
    <reaction evidence="12">
        <text>tRNA(Cys) + L-cysteine + ATP = L-cysteinyl-tRNA(Cys) + AMP + diphosphate</text>
        <dbReference type="Rhea" id="RHEA:17773"/>
        <dbReference type="Rhea" id="RHEA-COMP:9661"/>
        <dbReference type="Rhea" id="RHEA-COMP:9679"/>
        <dbReference type="ChEBI" id="CHEBI:30616"/>
        <dbReference type="ChEBI" id="CHEBI:33019"/>
        <dbReference type="ChEBI" id="CHEBI:35235"/>
        <dbReference type="ChEBI" id="CHEBI:78442"/>
        <dbReference type="ChEBI" id="CHEBI:78517"/>
        <dbReference type="ChEBI" id="CHEBI:456215"/>
        <dbReference type="EC" id="6.1.1.16"/>
    </reaction>
</comment>
<feature type="binding site" evidence="12">
    <location>
        <position position="246"/>
    </location>
    <ligand>
        <name>Zn(2+)</name>
        <dbReference type="ChEBI" id="CHEBI:29105"/>
    </ligand>
</feature>
<evidence type="ECO:0000256" key="9">
    <source>
        <dbReference type="ARBA" id="ARBA00022840"/>
    </source>
</evidence>
<dbReference type="InterPro" id="IPR024909">
    <property type="entry name" value="Cys-tRNA/MSH_ligase"/>
</dbReference>
<dbReference type="InterPro" id="IPR015273">
    <property type="entry name" value="Cys-tRNA-synt_Ia_DALR"/>
</dbReference>
<dbReference type="STRING" id="290317.Cpha266_2392"/>
<dbReference type="GO" id="GO:0005829">
    <property type="term" value="C:cytosol"/>
    <property type="evidence" value="ECO:0007669"/>
    <property type="project" value="TreeGrafter"/>
</dbReference>
<keyword evidence="6 12" id="KW-0479">Metal-binding</keyword>
<dbReference type="RefSeq" id="WP_011746163.1">
    <property type="nucleotide sequence ID" value="NC_008639.1"/>
</dbReference>
<feature type="short sequence motif" description="'HIGH' region" evidence="12">
    <location>
        <begin position="31"/>
        <end position="41"/>
    </location>
</feature>
<dbReference type="AlphaFoldDB" id="A1BJ03"/>
<evidence type="ECO:0000256" key="5">
    <source>
        <dbReference type="ARBA" id="ARBA00022598"/>
    </source>
</evidence>
<evidence type="ECO:0000256" key="4">
    <source>
        <dbReference type="ARBA" id="ARBA00022490"/>
    </source>
</evidence>
<comment type="subcellular location">
    <subcellularLocation>
        <location evidence="1 12">Cytoplasm</location>
    </subcellularLocation>
</comment>
<dbReference type="OrthoDB" id="9815130at2"/>
<dbReference type="KEGG" id="cph:Cpha266_2392"/>
<evidence type="ECO:0000259" key="13">
    <source>
        <dbReference type="SMART" id="SM00840"/>
    </source>
</evidence>
<evidence type="ECO:0000256" key="3">
    <source>
        <dbReference type="ARBA" id="ARBA00011245"/>
    </source>
</evidence>
<reference evidence="14 15" key="1">
    <citation type="submission" date="2006-12" db="EMBL/GenBank/DDBJ databases">
        <title>Complete sequence of Chlorobium phaeobacteroides DSM 266.</title>
        <authorList>
            <consortium name="US DOE Joint Genome Institute"/>
            <person name="Copeland A."/>
            <person name="Lucas S."/>
            <person name="Lapidus A."/>
            <person name="Barry K."/>
            <person name="Detter J.C."/>
            <person name="Glavina del Rio T."/>
            <person name="Hammon N."/>
            <person name="Israni S."/>
            <person name="Pitluck S."/>
            <person name="Goltsman E."/>
            <person name="Schmutz J."/>
            <person name="Larimer F."/>
            <person name="Land M."/>
            <person name="Hauser L."/>
            <person name="Mikhailova N."/>
            <person name="Li T."/>
            <person name="Overmann J."/>
            <person name="Bryant D.A."/>
            <person name="Richardson P."/>
        </authorList>
    </citation>
    <scope>NUCLEOTIDE SEQUENCE [LARGE SCALE GENOMIC DNA]</scope>
    <source>
        <strain evidence="14 15">DSM 266</strain>
    </source>
</reference>
<dbReference type="eggNOG" id="COG0215">
    <property type="taxonomic scope" value="Bacteria"/>
</dbReference>
<dbReference type="InterPro" id="IPR014729">
    <property type="entry name" value="Rossmann-like_a/b/a_fold"/>
</dbReference>
<dbReference type="InterPro" id="IPR009080">
    <property type="entry name" value="tRNAsynth_Ia_anticodon-bd"/>
</dbReference>
<sequence>MSLFIYNSLGKKKEQFESLYPGLVTMYVCGPTVYGHAHLGHAKSYVSFDVVARWLRHIGFRVKYVQNITDVGHLTDDGDDGEDKIERQARTEKTDPMEIAQFYTRSFYEDMDRLGVERPNIAPTATGHIPEQIALIEKLIASEHAYVVNGNVYFSVDSFPGYGKLSGRTDQDAVLSGNRVQLRSEKRNPSDFALWKKAEPGHMMQWHSPWGSGFPGWHVECSAMATKYLGPTIDIHGGGMENKFPHHDCEIAQSEAASGKPFVRYWMHNNMVTVNGTKMGKSLKNSVNLKDLFKRVDPVVIRFFILQSHYRSPLDYSETAIRASQTGLEKLHDTMRRLLQALPGSGELNISAFIDRFESAMNDDFNTPIAISVLFDFSKSLNSALDQECGLSETALDNAKRFLGMYGTTLLGIIPPEAQPLTTGMENGEKTLDEVISILLDMRKEAREQKNYPLSDTIRDRLLEAGIEVKDTKDGASWSKVSNR</sequence>
<evidence type="ECO:0000256" key="6">
    <source>
        <dbReference type="ARBA" id="ARBA00022723"/>
    </source>
</evidence>
<keyword evidence="4 12" id="KW-0963">Cytoplasm</keyword>
<evidence type="ECO:0000313" key="15">
    <source>
        <dbReference type="Proteomes" id="UP000008701"/>
    </source>
</evidence>
<dbReference type="EMBL" id="CP000492">
    <property type="protein sequence ID" value="ABL66380.1"/>
    <property type="molecule type" value="Genomic_DNA"/>
</dbReference>
<dbReference type="EC" id="6.1.1.16" evidence="12"/>
<dbReference type="Pfam" id="PF01406">
    <property type="entry name" value="tRNA-synt_1e"/>
    <property type="match status" value="1"/>
</dbReference>
<feature type="binding site" evidence="12">
    <location>
        <position position="29"/>
    </location>
    <ligand>
        <name>Zn(2+)</name>
        <dbReference type="ChEBI" id="CHEBI:29105"/>
    </ligand>
</feature>
<evidence type="ECO:0000256" key="1">
    <source>
        <dbReference type="ARBA" id="ARBA00004496"/>
    </source>
</evidence>
<keyword evidence="5 12" id="KW-0436">Ligase</keyword>
<gene>
    <name evidence="12" type="primary">cysS</name>
    <name evidence="14" type="ordered locus">Cpha266_2392</name>
</gene>
<dbReference type="PANTHER" id="PTHR10890">
    <property type="entry name" value="CYSTEINYL-TRNA SYNTHETASE"/>
    <property type="match status" value="1"/>
</dbReference>
<evidence type="ECO:0000256" key="12">
    <source>
        <dbReference type="HAMAP-Rule" id="MF_00041"/>
    </source>
</evidence>
<dbReference type="GO" id="GO:0005524">
    <property type="term" value="F:ATP binding"/>
    <property type="evidence" value="ECO:0007669"/>
    <property type="project" value="UniProtKB-UniRule"/>
</dbReference>
<dbReference type="InterPro" id="IPR015803">
    <property type="entry name" value="Cys-tRNA-ligase"/>
</dbReference>
<comment type="cofactor">
    <cofactor evidence="12">
        <name>Zn(2+)</name>
        <dbReference type="ChEBI" id="CHEBI:29105"/>
    </cofactor>
    <text evidence="12">Binds 1 zinc ion per subunit.</text>
</comment>
<keyword evidence="8 12" id="KW-0862">Zinc</keyword>
<keyword evidence="15" id="KW-1185">Reference proteome</keyword>
<evidence type="ECO:0000256" key="11">
    <source>
        <dbReference type="ARBA" id="ARBA00023146"/>
    </source>
</evidence>
<dbReference type="NCBIfam" id="TIGR00435">
    <property type="entry name" value="cysS"/>
    <property type="match status" value="1"/>
</dbReference>
<dbReference type="PRINTS" id="PR00983">
    <property type="entry name" value="TRNASYNTHCYS"/>
</dbReference>
<dbReference type="Proteomes" id="UP000008701">
    <property type="component" value="Chromosome"/>
</dbReference>
<dbReference type="HOGENOM" id="CLU_013528_0_1_10"/>
<dbReference type="GO" id="GO:0008270">
    <property type="term" value="F:zinc ion binding"/>
    <property type="evidence" value="ECO:0007669"/>
    <property type="project" value="UniProtKB-UniRule"/>
</dbReference>
<name>A1BJ03_CHLPD</name>